<accession>T1AHC0</accession>
<dbReference type="AlphaFoldDB" id="T1AHC0"/>
<feature type="non-terminal residue" evidence="4">
    <location>
        <position position="331"/>
    </location>
</feature>
<dbReference type="Gene3D" id="2.40.170.20">
    <property type="entry name" value="TonB-dependent receptor, beta-barrel domain"/>
    <property type="match status" value="1"/>
</dbReference>
<protein>
    <submittedName>
        <fullName evidence="4">Tonb-dependent outer membrane receptor oar-like protein</fullName>
    </submittedName>
</protein>
<keyword evidence="4" id="KW-0675">Receptor</keyword>
<evidence type="ECO:0000256" key="2">
    <source>
        <dbReference type="ARBA" id="ARBA00023136"/>
    </source>
</evidence>
<reference evidence="4" key="2">
    <citation type="journal article" date="2014" name="ISME J.">
        <title>Microbial stratification in low pH oxic and suboxic macroscopic growths along an acid mine drainage.</title>
        <authorList>
            <person name="Mendez-Garcia C."/>
            <person name="Mesa V."/>
            <person name="Sprenger R.R."/>
            <person name="Richter M."/>
            <person name="Diez M.S."/>
            <person name="Solano J."/>
            <person name="Bargiela R."/>
            <person name="Golyshina O.V."/>
            <person name="Manteca A."/>
            <person name="Ramos J.L."/>
            <person name="Gallego J.R."/>
            <person name="Llorente I."/>
            <person name="Martins Dos Santos V.A."/>
            <person name="Jensen O.N."/>
            <person name="Pelaez A.I."/>
            <person name="Sanchez J."/>
            <person name="Ferrer M."/>
        </authorList>
    </citation>
    <scope>NUCLEOTIDE SEQUENCE</scope>
</reference>
<comment type="caution">
    <text evidence="4">The sequence shown here is derived from an EMBL/GenBank/DDBJ whole genome shotgun (WGS) entry which is preliminary data.</text>
</comment>
<reference evidence="4" key="1">
    <citation type="submission" date="2013-08" db="EMBL/GenBank/DDBJ databases">
        <authorList>
            <person name="Mendez C."/>
            <person name="Richter M."/>
            <person name="Ferrer M."/>
            <person name="Sanchez J."/>
        </authorList>
    </citation>
    <scope>NUCLEOTIDE SEQUENCE</scope>
</reference>
<keyword evidence="2" id="KW-0472">Membrane</keyword>
<dbReference type="GO" id="GO:0009279">
    <property type="term" value="C:cell outer membrane"/>
    <property type="evidence" value="ECO:0007669"/>
    <property type="project" value="UniProtKB-SubCell"/>
</dbReference>
<proteinExistence type="predicted"/>
<evidence type="ECO:0000313" key="4">
    <source>
        <dbReference type="EMBL" id="EQD41325.1"/>
    </source>
</evidence>
<organism evidence="4">
    <name type="scientific">mine drainage metagenome</name>
    <dbReference type="NCBI Taxonomy" id="410659"/>
    <lineage>
        <taxon>unclassified sequences</taxon>
        <taxon>metagenomes</taxon>
        <taxon>ecological metagenomes</taxon>
    </lineage>
</organism>
<dbReference type="InterPro" id="IPR036942">
    <property type="entry name" value="Beta-barrel_TonB_sf"/>
</dbReference>
<name>T1AHC0_9ZZZZ</name>
<comment type="subcellular location">
    <subcellularLocation>
        <location evidence="1">Cell outer membrane</location>
    </subcellularLocation>
</comment>
<sequence>MHLMAGYMKSNYDTLTSSEVEHAGPYVATVNPVTQISTVIGPSSSYYSYFPGAYTERGYKADFDWWVGNNKISFGAQYYRDMQIDDFGGNINGIWTYYDEPGQILPNGSTVSSSDGNYVQQTVYNVDGVVKLHEKSMYLQDSLQVTPRWLLYGGLRWDSNTYTDGSGEPFATMPLFSPRLGFAWDVNGDSSFKVGGSIGRYSLALPLNFSAGVGISDVYYQNFYTYTGRTAQQVPTGLTQIGSSYVTANGQPIGPAQVGQVNLKAPYEYAANLYMQKKLHHAWSANAGIGVTDLKRVIDETCEEANITAFAQAHGFPNYNASTITNPCFEV</sequence>
<evidence type="ECO:0000256" key="1">
    <source>
        <dbReference type="ARBA" id="ARBA00004442"/>
    </source>
</evidence>
<dbReference type="SUPFAM" id="SSF56935">
    <property type="entry name" value="Porins"/>
    <property type="match status" value="1"/>
</dbReference>
<evidence type="ECO:0000256" key="3">
    <source>
        <dbReference type="ARBA" id="ARBA00023237"/>
    </source>
</evidence>
<dbReference type="EMBL" id="AUZX01011859">
    <property type="protein sequence ID" value="EQD41325.1"/>
    <property type="molecule type" value="Genomic_DNA"/>
</dbReference>
<gene>
    <name evidence="4" type="ORF">B1A_16130</name>
</gene>
<keyword evidence="3" id="KW-0998">Cell outer membrane</keyword>